<evidence type="ECO:0000313" key="3">
    <source>
        <dbReference type="Proteomes" id="UP001396334"/>
    </source>
</evidence>
<comment type="similarity">
    <text evidence="1">Belongs to the eukaryotic mitochondrial porin (TC 1.B.8.1) family.</text>
</comment>
<dbReference type="EMBL" id="JBBPBN010000236">
    <property type="protein sequence ID" value="KAK8971936.1"/>
    <property type="molecule type" value="Genomic_DNA"/>
</dbReference>
<dbReference type="InterPro" id="IPR001925">
    <property type="entry name" value="Porin_Euk"/>
</dbReference>
<evidence type="ECO:0000256" key="1">
    <source>
        <dbReference type="ARBA" id="ARBA00009624"/>
    </source>
</evidence>
<gene>
    <name evidence="2" type="ORF">V6N11_035621</name>
</gene>
<accession>A0ABR2N703</accession>
<reference evidence="2 3" key="1">
    <citation type="journal article" date="2024" name="G3 (Bethesda)">
        <title>Genome assembly of Hibiscus sabdariffa L. provides insights into metabolisms of medicinal natural products.</title>
        <authorList>
            <person name="Kim T."/>
        </authorList>
    </citation>
    <scope>NUCLEOTIDE SEQUENCE [LARGE SCALE GENOMIC DNA]</scope>
    <source>
        <strain evidence="2">TK-2024</strain>
        <tissue evidence="2">Old leaves</tissue>
    </source>
</reference>
<sequence length="112" mass="12011">MRSSSAGAGISLNCGHLRIEYISTTFAITDLVPSAKSLASFKLPDYNSGKLEVQYFHEHAALSTAVGLKKSRAIVFLQPFVLPSYVTSSSDFTKYSAGVNFTKPDSSASVIL</sequence>
<dbReference type="Gene3D" id="2.40.160.10">
    <property type="entry name" value="Porin"/>
    <property type="match status" value="1"/>
</dbReference>
<dbReference type="InterPro" id="IPR023614">
    <property type="entry name" value="Porin_dom_sf"/>
</dbReference>
<evidence type="ECO:0000313" key="2">
    <source>
        <dbReference type="EMBL" id="KAK8971936.1"/>
    </source>
</evidence>
<comment type="caution">
    <text evidence="2">The sequence shown here is derived from an EMBL/GenBank/DDBJ whole genome shotgun (WGS) entry which is preliminary data.</text>
</comment>
<dbReference type="PANTHER" id="PTHR11743:SF61">
    <property type="entry name" value="MITOCHONDRIAL OUTER MEMBRANE PROTEIN PORIN 2-LIKE"/>
    <property type="match status" value="1"/>
</dbReference>
<dbReference type="PANTHER" id="PTHR11743">
    <property type="entry name" value="VOLTAGE-DEPENDENT ANION-SELECTIVE CHANNEL"/>
    <property type="match status" value="1"/>
</dbReference>
<keyword evidence="3" id="KW-1185">Reference proteome</keyword>
<organism evidence="2 3">
    <name type="scientific">Hibiscus sabdariffa</name>
    <name type="common">roselle</name>
    <dbReference type="NCBI Taxonomy" id="183260"/>
    <lineage>
        <taxon>Eukaryota</taxon>
        <taxon>Viridiplantae</taxon>
        <taxon>Streptophyta</taxon>
        <taxon>Embryophyta</taxon>
        <taxon>Tracheophyta</taxon>
        <taxon>Spermatophyta</taxon>
        <taxon>Magnoliopsida</taxon>
        <taxon>eudicotyledons</taxon>
        <taxon>Gunneridae</taxon>
        <taxon>Pentapetalae</taxon>
        <taxon>rosids</taxon>
        <taxon>malvids</taxon>
        <taxon>Malvales</taxon>
        <taxon>Malvaceae</taxon>
        <taxon>Malvoideae</taxon>
        <taxon>Hibiscus</taxon>
    </lineage>
</organism>
<dbReference type="Proteomes" id="UP001396334">
    <property type="component" value="Unassembled WGS sequence"/>
</dbReference>
<proteinExistence type="inferred from homology"/>
<name>A0ABR2N703_9ROSI</name>
<protein>
    <submittedName>
        <fullName evidence="2">Uncharacterized protein</fullName>
    </submittedName>
</protein>